<accession>A0AAD9T4H1</accession>
<dbReference type="AlphaFoldDB" id="A0AAD9T4H1"/>
<feature type="transmembrane region" description="Helical" evidence="2">
    <location>
        <begin position="21"/>
        <end position="40"/>
    </location>
</feature>
<keyword evidence="4" id="KW-1185">Reference proteome</keyword>
<dbReference type="EMBL" id="JAUBYV010000002">
    <property type="protein sequence ID" value="KAK2628708.1"/>
    <property type="molecule type" value="Genomic_DNA"/>
</dbReference>
<evidence type="ECO:0000313" key="3">
    <source>
        <dbReference type="EMBL" id="KAK2628708.1"/>
    </source>
</evidence>
<comment type="caution">
    <text evidence="3">The sequence shown here is derived from an EMBL/GenBank/DDBJ whole genome shotgun (WGS) entry which is preliminary data.</text>
</comment>
<feature type="region of interest" description="Disordered" evidence="1">
    <location>
        <begin position="103"/>
        <end position="154"/>
    </location>
</feature>
<reference evidence="3" key="1">
    <citation type="submission" date="2023-06" db="EMBL/GenBank/DDBJ databases">
        <title>Draft genome of Marssonina rosae.</title>
        <authorList>
            <person name="Cheng Q."/>
        </authorList>
    </citation>
    <scope>NUCLEOTIDE SEQUENCE</scope>
    <source>
        <strain evidence="3">R4</strain>
    </source>
</reference>
<protein>
    <submittedName>
        <fullName evidence="3">Uncharacterized protein</fullName>
    </submittedName>
</protein>
<feature type="compositionally biased region" description="Acidic residues" evidence="1">
    <location>
        <begin position="137"/>
        <end position="146"/>
    </location>
</feature>
<evidence type="ECO:0000256" key="1">
    <source>
        <dbReference type="SAM" id="MobiDB-lite"/>
    </source>
</evidence>
<keyword evidence="2" id="KW-0472">Membrane</keyword>
<proteinExistence type="predicted"/>
<evidence type="ECO:0000256" key="2">
    <source>
        <dbReference type="SAM" id="Phobius"/>
    </source>
</evidence>
<name>A0AAD9T4H1_9HELO</name>
<evidence type="ECO:0000313" key="4">
    <source>
        <dbReference type="Proteomes" id="UP001285354"/>
    </source>
</evidence>
<organism evidence="3 4">
    <name type="scientific">Diplocarpon rosae</name>
    <dbReference type="NCBI Taxonomy" id="946125"/>
    <lineage>
        <taxon>Eukaryota</taxon>
        <taxon>Fungi</taxon>
        <taxon>Dikarya</taxon>
        <taxon>Ascomycota</taxon>
        <taxon>Pezizomycotina</taxon>
        <taxon>Leotiomycetes</taxon>
        <taxon>Helotiales</taxon>
        <taxon>Drepanopezizaceae</taxon>
        <taxon>Diplocarpon</taxon>
    </lineage>
</organism>
<sequence>MAIPLPLILRTTISLKAQLQLLALYLLILFLIFISVFSLLNVLNNVTQNRILWAQIDCFVATIVANAPILHDLWRHGWDHIQKGKMGHDIGIAPEYELNIRAPTGSTEARTPSRVETKVARSGRESSCSVASRDSDAPENSDDQETEVTPMTQNTRARLGIRRSIRIFNDRLRQSLEKLEIETRVDIIQRSGTGEMTPSPSDDRMEEFCGGSAAGARTARISTSISTADKKPLPIGPRYVLAKFHGSEACG</sequence>
<gene>
    <name evidence="3" type="ORF">QTJ16_001811</name>
</gene>
<dbReference type="Proteomes" id="UP001285354">
    <property type="component" value="Unassembled WGS sequence"/>
</dbReference>
<keyword evidence="2" id="KW-0812">Transmembrane</keyword>
<keyword evidence="2" id="KW-1133">Transmembrane helix</keyword>
<feature type="compositionally biased region" description="Basic and acidic residues" evidence="1">
    <location>
        <begin position="111"/>
        <end position="124"/>
    </location>
</feature>